<dbReference type="Gene3D" id="2.130.10.10">
    <property type="entry name" value="YVTN repeat-like/Quinoprotein amine dehydrogenase"/>
    <property type="match status" value="2"/>
</dbReference>
<dbReference type="GO" id="GO:0042073">
    <property type="term" value="P:intraciliary transport"/>
    <property type="evidence" value="ECO:0007669"/>
    <property type="project" value="TreeGrafter"/>
</dbReference>
<name>A0A0M9FWH2_LEPPY</name>
<dbReference type="SUPFAM" id="SSF50978">
    <property type="entry name" value="WD40 repeat-like"/>
    <property type="match status" value="1"/>
</dbReference>
<dbReference type="GO" id="GO:0005868">
    <property type="term" value="C:cytoplasmic dynein complex"/>
    <property type="evidence" value="ECO:0007669"/>
    <property type="project" value="TreeGrafter"/>
</dbReference>
<feature type="region of interest" description="Disordered" evidence="5">
    <location>
        <begin position="186"/>
        <end position="259"/>
    </location>
</feature>
<keyword evidence="7" id="KW-1185">Reference proteome</keyword>
<dbReference type="PANTHER" id="PTHR12442:SF26">
    <property type="entry name" value="CYTOPLASMIC DYNEIN 2 INTERMEDIATE CHAIN 2"/>
    <property type="match status" value="1"/>
</dbReference>
<feature type="compositionally biased region" description="Gly residues" evidence="5">
    <location>
        <begin position="770"/>
        <end position="779"/>
    </location>
</feature>
<dbReference type="AlphaFoldDB" id="A0A0M9FWH2"/>
<dbReference type="GO" id="GO:0045504">
    <property type="term" value="F:dynein heavy chain binding"/>
    <property type="evidence" value="ECO:0007669"/>
    <property type="project" value="TreeGrafter"/>
</dbReference>
<evidence type="ECO:0000313" key="6">
    <source>
        <dbReference type="EMBL" id="KPA77316.1"/>
    </source>
</evidence>
<accession>A0A0M9FWH2</accession>
<comment type="subcellular location">
    <subcellularLocation>
        <location evidence="1">Cytoplasm</location>
    </subcellularLocation>
</comment>
<feature type="region of interest" description="Disordered" evidence="5">
    <location>
        <begin position="14"/>
        <end position="172"/>
    </location>
</feature>
<comment type="caution">
    <text evidence="6">The sequence shown here is derived from an EMBL/GenBank/DDBJ whole genome shotgun (WGS) entry which is preliminary data.</text>
</comment>
<sequence>MDLAEKRKQLEAVRAARQAKQHVVDQYMTGRSPGGSSTSLASASYASTIPTMPPPTTSAGAAAQLPVPSARPSSSSPASPPSPSSPSAGHAAAGATVKKRDRLTAETTASSPRTPPSATAAPDDNGKTTRTRAGAAPTPSPPPAHAPQRPSSASSASAATPTSPLHTKRIPGATAPLIQVMAVDSPRGSLGSRRQPSPTSKAPPGNINAPSAAAPREPPTTTTTAPTTDKRASPGSGGGADARARTAKKPAVHVDVHPDGRSGWSALQHCMRGGGAAHDPSAETSTYPVCVFNPAAVLGDATGPSDSIRRRVILDAMACLVPYEGAAGLLGDSGESASDSTIWSVCVAATYGAKNPLYTEVANSGDYPAASSAVRRGSAEGGAVTSAGTDAHSGRGGGGGSVNYINRTAESALEWVRASMECGFPWGSASAAQTAVPGTTMDAALHVARESPGLVLAWFMVPLPANTLPRSAGTLYAESPTSAFAPPPRSAGASAAAAQADYVVVVVPLVCDSEVTTLLAHPFQPSTLLGGTRCGRVVQWSLGSAWAQVEPRRLVERALATTGTATTLLLPPQRPTHSSFPSPQAHQAPVLRMAIHGDLSCHHLYSISQEGKVCTWTAWQPLHPTASCLSYLGIRPMGNIGVTARFVERPGTDAMTQVFIGTTSGALLIGANRDAKSIELQYYGPPRPVPTSSTVIKTLDVTAIQPAAAPATPTPAATLSNAPNFTTAPGEGGGVVVSPSGKGPSAESWAGLGARDPTAAPAGDHTVGESPGGSMGGATGSRRPPSSPSSALLRQPSQRSPTLPSPLPPQPQRLSPSLLPPPPPPQPHHGRIVSMTLQTATQGFRGQDCVVSAATDGSCVAWFQRSAIPLEGFSSAVTSVCWSPTKPGVLAAGDSGGMVTVWAVNVSIITPVATVSLREASRRTRGSATSDAVLWVVVGPSDAIGRSAGAAGFFGEATAEEDEEDEDVGDADASFGQVDAVGAAISSLFFSRDGRWLFASTACGYVYSMRLSALLA</sequence>
<feature type="compositionally biased region" description="Low complexity" evidence="5">
    <location>
        <begin position="736"/>
        <end position="745"/>
    </location>
</feature>
<evidence type="ECO:0000256" key="2">
    <source>
        <dbReference type="ARBA" id="ARBA00022490"/>
    </source>
</evidence>
<evidence type="ECO:0000256" key="1">
    <source>
        <dbReference type="ARBA" id="ARBA00004496"/>
    </source>
</evidence>
<keyword evidence="2" id="KW-0963">Cytoplasm</keyword>
<feature type="compositionally biased region" description="Pro residues" evidence="5">
    <location>
        <begin position="818"/>
        <end position="827"/>
    </location>
</feature>
<dbReference type="PANTHER" id="PTHR12442">
    <property type="entry name" value="DYNEIN INTERMEDIATE CHAIN"/>
    <property type="match status" value="1"/>
</dbReference>
<dbReference type="GO" id="GO:0045503">
    <property type="term" value="F:dynein light chain binding"/>
    <property type="evidence" value="ECO:0007669"/>
    <property type="project" value="TreeGrafter"/>
</dbReference>
<dbReference type="OrthoDB" id="4189at2759"/>
<dbReference type="GeneID" id="26907489"/>
<protein>
    <submittedName>
        <fullName evidence="6">Uncharacterized protein</fullName>
    </submittedName>
</protein>
<evidence type="ECO:0000256" key="3">
    <source>
        <dbReference type="ARBA" id="ARBA00022574"/>
    </source>
</evidence>
<feature type="compositionally biased region" description="Low complexity" evidence="5">
    <location>
        <begin position="209"/>
        <end position="227"/>
    </location>
</feature>
<feature type="compositionally biased region" description="Low complexity" evidence="5">
    <location>
        <begin position="68"/>
        <end position="77"/>
    </location>
</feature>
<feature type="compositionally biased region" description="Low complexity" evidence="5">
    <location>
        <begin position="85"/>
        <end position="95"/>
    </location>
</feature>
<dbReference type="InterPro" id="IPR050687">
    <property type="entry name" value="Dynein_IC"/>
</dbReference>
<feature type="compositionally biased region" description="Low complexity" evidence="5">
    <location>
        <begin position="105"/>
        <end position="122"/>
    </location>
</feature>
<dbReference type="VEuPathDB" id="TriTrypDB:LpyrH10_17_1350"/>
<keyword evidence="3" id="KW-0853">WD repeat</keyword>
<reference evidence="6 7" key="1">
    <citation type="submission" date="2015-07" db="EMBL/GenBank/DDBJ databases">
        <title>High-quality genome of monoxenous trypanosomatid Leptomonas pyrrhocoris.</title>
        <authorList>
            <person name="Flegontov P."/>
            <person name="Butenko A."/>
            <person name="Firsov S."/>
            <person name="Vlcek C."/>
            <person name="Logacheva M.D."/>
            <person name="Field M."/>
            <person name="Filatov D."/>
            <person name="Flegontova O."/>
            <person name="Gerasimov E."/>
            <person name="Jackson A.P."/>
            <person name="Kelly S."/>
            <person name="Opperdoes F."/>
            <person name="O'Reilly A."/>
            <person name="Votypka J."/>
            <person name="Yurchenko V."/>
            <person name="Lukes J."/>
        </authorList>
    </citation>
    <scope>NUCLEOTIDE SEQUENCE [LARGE SCALE GENOMIC DNA]</scope>
    <source>
        <strain evidence="6">H10</strain>
    </source>
</reference>
<feature type="compositionally biased region" description="Low complexity" evidence="5">
    <location>
        <begin position="34"/>
        <end position="50"/>
    </location>
</feature>
<dbReference type="InterPro" id="IPR001680">
    <property type="entry name" value="WD40_rpt"/>
</dbReference>
<evidence type="ECO:0000256" key="4">
    <source>
        <dbReference type="ARBA" id="ARBA00022737"/>
    </source>
</evidence>
<keyword evidence="4" id="KW-0677">Repeat</keyword>
<organism evidence="6 7">
    <name type="scientific">Leptomonas pyrrhocoris</name>
    <name type="common">Firebug parasite</name>
    <dbReference type="NCBI Taxonomy" id="157538"/>
    <lineage>
        <taxon>Eukaryota</taxon>
        <taxon>Discoba</taxon>
        <taxon>Euglenozoa</taxon>
        <taxon>Kinetoplastea</taxon>
        <taxon>Metakinetoplastina</taxon>
        <taxon>Trypanosomatida</taxon>
        <taxon>Trypanosomatidae</taxon>
        <taxon>Leishmaniinae</taxon>
        <taxon>Leptomonas</taxon>
    </lineage>
</organism>
<feature type="compositionally biased region" description="Low complexity" evidence="5">
    <location>
        <begin position="781"/>
        <end position="802"/>
    </location>
</feature>
<dbReference type="GO" id="GO:0097014">
    <property type="term" value="C:ciliary plasm"/>
    <property type="evidence" value="ECO:0007669"/>
    <property type="project" value="TreeGrafter"/>
</dbReference>
<proteinExistence type="predicted"/>
<dbReference type="SMART" id="SM00320">
    <property type="entry name" value="WD40"/>
    <property type="match status" value="2"/>
</dbReference>
<evidence type="ECO:0000313" key="7">
    <source>
        <dbReference type="Proteomes" id="UP000037923"/>
    </source>
</evidence>
<feature type="compositionally biased region" description="Low complexity" evidence="5">
    <location>
        <begin position="146"/>
        <end position="164"/>
    </location>
</feature>
<feature type="region of interest" description="Disordered" evidence="5">
    <location>
        <begin position="711"/>
        <end position="831"/>
    </location>
</feature>
<dbReference type="RefSeq" id="XP_015655755.1">
    <property type="nucleotide sequence ID" value="XM_015805749.1"/>
</dbReference>
<dbReference type="Proteomes" id="UP000037923">
    <property type="component" value="Unassembled WGS sequence"/>
</dbReference>
<dbReference type="OMA" id="EGKVCTW"/>
<dbReference type="InterPro" id="IPR015943">
    <property type="entry name" value="WD40/YVTN_repeat-like_dom_sf"/>
</dbReference>
<dbReference type="InterPro" id="IPR036322">
    <property type="entry name" value="WD40_repeat_dom_sf"/>
</dbReference>
<dbReference type="EMBL" id="LGTL01000017">
    <property type="protein sequence ID" value="KPA77316.1"/>
    <property type="molecule type" value="Genomic_DNA"/>
</dbReference>
<evidence type="ECO:0000256" key="5">
    <source>
        <dbReference type="SAM" id="MobiDB-lite"/>
    </source>
</evidence>
<gene>
    <name evidence="6" type="ORF">ABB37_07203</name>
</gene>